<comment type="caution">
    <text evidence="2">The sequence shown here is derived from an EMBL/GenBank/DDBJ whole genome shotgun (WGS) entry which is preliminary data.</text>
</comment>
<dbReference type="Proteomes" id="UP000324748">
    <property type="component" value="Unassembled WGS sequence"/>
</dbReference>
<dbReference type="EMBL" id="VSWC01000028">
    <property type="protein sequence ID" value="KAA1108523.1"/>
    <property type="molecule type" value="Genomic_DNA"/>
</dbReference>
<evidence type="ECO:0000313" key="3">
    <source>
        <dbReference type="Proteomes" id="UP000324748"/>
    </source>
</evidence>
<evidence type="ECO:0000313" key="4">
    <source>
        <dbReference type="Proteomes" id="UP000325313"/>
    </source>
</evidence>
<evidence type="ECO:0000313" key="1">
    <source>
        <dbReference type="EMBL" id="KAA1108523.1"/>
    </source>
</evidence>
<dbReference type="EMBL" id="VDEP01000002">
    <property type="protein sequence ID" value="KAA1138533.1"/>
    <property type="molecule type" value="Genomic_DNA"/>
</dbReference>
<dbReference type="Proteomes" id="UP000325313">
    <property type="component" value="Unassembled WGS sequence"/>
</dbReference>
<keyword evidence="3" id="KW-1185">Reference proteome</keyword>
<reference evidence="3 4" key="1">
    <citation type="submission" date="2019-05" db="EMBL/GenBank/DDBJ databases">
        <title>Emergence of the Ug99 lineage of the wheat stem rust pathogen through somatic hybridization.</title>
        <authorList>
            <person name="Li F."/>
            <person name="Upadhyaya N.M."/>
            <person name="Sperschneider J."/>
            <person name="Matny O."/>
            <person name="Nguyen-Phuc H."/>
            <person name="Mago R."/>
            <person name="Raley C."/>
            <person name="Miller M.E."/>
            <person name="Silverstein K.A.T."/>
            <person name="Henningsen E."/>
            <person name="Hirsch C.D."/>
            <person name="Visser B."/>
            <person name="Pretorius Z.A."/>
            <person name="Steffenson B.J."/>
            <person name="Schwessinger B."/>
            <person name="Dodds P.N."/>
            <person name="Figueroa M."/>
        </authorList>
    </citation>
    <scope>NUCLEOTIDE SEQUENCE [LARGE SCALE GENOMIC DNA]</scope>
    <source>
        <strain evidence="1">21-0</strain>
        <strain evidence="2 4">Ug99</strain>
    </source>
</reference>
<accession>A0A5B0SN13</accession>
<protein>
    <submittedName>
        <fullName evidence="2">Uncharacterized protein</fullName>
    </submittedName>
</protein>
<gene>
    <name evidence="1" type="ORF">PGT21_015404</name>
    <name evidence="2" type="ORF">PGTUg99_026442</name>
</gene>
<proteinExistence type="predicted"/>
<sequence length="55" mass="6233">MARNHTILEDLLDTLVRESCQAMFEIINRIAKKIALPEPMVVAIISAEDPKLRKS</sequence>
<name>A0A5B0SN13_PUCGR</name>
<evidence type="ECO:0000313" key="2">
    <source>
        <dbReference type="EMBL" id="KAA1138533.1"/>
    </source>
</evidence>
<organism evidence="2 4">
    <name type="scientific">Puccinia graminis f. sp. tritici</name>
    <dbReference type="NCBI Taxonomy" id="56615"/>
    <lineage>
        <taxon>Eukaryota</taxon>
        <taxon>Fungi</taxon>
        <taxon>Dikarya</taxon>
        <taxon>Basidiomycota</taxon>
        <taxon>Pucciniomycotina</taxon>
        <taxon>Pucciniomycetes</taxon>
        <taxon>Pucciniales</taxon>
        <taxon>Pucciniaceae</taxon>
        <taxon>Puccinia</taxon>
    </lineage>
</organism>
<dbReference type="AlphaFoldDB" id="A0A5B0SN13"/>